<organism evidence="1 2">
    <name type="scientific">Longimicrobium terrae</name>
    <dbReference type="NCBI Taxonomy" id="1639882"/>
    <lineage>
        <taxon>Bacteria</taxon>
        <taxon>Pseudomonadati</taxon>
        <taxon>Gemmatimonadota</taxon>
        <taxon>Longimicrobiia</taxon>
        <taxon>Longimicrobiales</taxon>
        <taxon>Longimicrobiaceae</taxon>
        <taxon>Longimicrobium</taxon>
    </lineage>
</organism>
<keyword evidence="2" id="KW-1185">Reference proteome</keyword>
<evidence type="ECO:0000313" key="1">
    <source>
        <dbReference type="EMBL" id="MBB6069580.1"/>
    </source>
</evidence>
<protein>
    <recommendedName>
        <fullName evidence="3">6-bladed beta-propeller</fullName>
    </recommendedName>
</protein>
<dbReference type="EMBL" id="JACHIA010000002">
    <property type="protein sequence ID" value="MBB6069580.1"/>
    <property type="molecule type" value="Genomic_DNA"/>
</dbReference>
<evidence type="ECO:0008006" key="3">
    <source>
        <dbReference type="Google" id="ProtNLM"/>
    </source>
</evidence>
<accession>A0A841GR57</accession>
<dbReference type="PROSITE" id="PS51257">
    <property type="entry name" value="PROKAR_LIPOPROTEIN"/>
    <property type="match status" value="1"/>
</dbReference>
<name>A0A841GR57_9BACT</name>
<dbReference type="Proteomes" id="UP000582837">
    <property type="component" value="Unassembled WGS sequence"/>
</dbReference>
<reference evidence="1 2" key="1">
    <citation type="submission" date="2020-08" db="EMBL/GenBank/DDBJ databases">
        <title>Genomic Encyclopedia of Type Strains, Phase IV (KMG-IV): sequencing the most valuable type-strain genomes for metagenomic binning, comparative biology and taxonomic classification.</title>
        <authorList>
            <person name="Goeker M."/>
        </authorList>
    </citation>
    <scope>NUCLEOTIDE SEQUENCE [LARGE SCALE GENOMIC DNA]</scope>
    <source>
        <strain evidence="1 2">DSM 29007</strain>
    </source>
</reference>
<sequence>MAGMRTEFLLALSLVLFAGCGEKAESGGTGAGQAAQWMLDANPVMRIGAEDGAESLHRVMAGTRLRDGSIAIANAGSHQVRIFTAEGRPVRNLGREGDGPGEFRAPAWIGTRRHAHCVGCARVADLPVWRRRDVSVICPDAGSGRHLSPHGGRLS</sequence>
<dbReference type="Gene3D" id="2.120.10.30">
    <property type="entry name" value="TolB, C-terminal domain"/>
    <property type="match status" value="1"/>
</dbReference>
<gene>
    <name evidence="1" type="ORF">HNQ61_001195</name>
</gene>
<dbReference type="AlphaFoldDB" id="A0A841GR57"/>
<dbReference type="InterPro" id="IPR011042">
    <property type="entry name" value="6-blade_b-propeller_TolB-like"/>
</dbReference>
<comment type="caution">
    <text evidence="1">The sequence shown here is derived from an EMBL/GenBank/DDBJ whole genome shotgun (WGS) entry which is preliminary data.</text>
</comment>
<evidence type="ECO:0000313" key="2">
    <source>
        <dbReference type="Proteomes" id="UP000582837"/>
    </source>
</evidence>
<proteinExistence type="predicted"/>